<dbReference type="GO" id="GO:0016020">
    <property type="term" value="C:membrane"/>
    <property type="evidence" value="ECO:0007669"/>
    <property type="project" value="UniProtKB-SubCell"/>
</dbReference>
<dbReference type="PROSITE" id="PS00641">
    <property type="entry name" value="COMPLEX1_75K_1"/>
    <property type="match status" value="1"/>
</dbReference>
<dbReference type="GO" id="GO:0042773">
    <property type="term" value="P:ATP synthesis coupled electron transport"/>
    <property type="evidence" value="ECO:0007669"/>
    <property type="project" value="InterPro"/>
</dbReference>
<dbReference type="Pfam" id="PF22117">
    <property type="entry name" value="Fer4_Nqo3"/>
    <property type="match status" value="1"/>
</dbReference>
<dbReference type="SMART" id="SM00902">
    <property type="entry name" value="Fe_hyd_SSU"/>
    <property type="match status" value="1"/>
</dbReference>
<keyword evidence="12" id="KW-0472">Membrane</keyword>
<keyword evidence="8" id="KW-1278">Translocase</keyword>
<evidence type="ECO:0000256" key="7">
    <source>
        <dbReference type="ARBA" id="ARBA00022737"/>
    </source>
</evidence>
<dbReference type="InterPro" id="IPR036010">
    <property type="entry name" value="2Fe-2S_ferredoxin-like_sf"/>
</dbReference>
<feature type="domain" description="4Fe-4S ferredoxin-type" evidence="15">
    <location>
        <begin position="141"/>
        <end position="171"/>
    </location>
</feature>
<dbReference type="InterPro" id="IPR050340">
    <property type="entry name" value="Cytosolic_Fe-S_CAF"/>
</dbReference>
<dbReference type="Pfam" id="PF13510">
    <property type="entry name" value="Fer2_4"/>
    <property type="match status" value="1"/>
</dbReference>
<evidence type="ECO:0000256" key="10">
    <source>
        <dbReference type="ARBA" id="ARBA00023014"/>
    </source>
</evidence>
<evidence type="ECO:0000256" key="13">
    <source>
        <dbReference type="ARBA" id="ARBA00034078"/>
    </source>
</evidence>
<dbReference type="InterPro" id="IPR003149">
    <property type="entry name" value="Fe_hydrogenase_ssu"/>
</dbReference>
<feature type="domain" description="4Fe-4S ferredoxin-type" evidence="15">
    <location>
        <begin position="185"/>
        <end position="213"/>
    </location>
</feature>
<dbReference type="PANTHER" id="PTHR11615">
    <property type="entry name" value="NITRATE, FORMATE, IRON DEHYDROGENASE"/>
    <property type="match status" value="1"/>
</dbReference>
<dbReference type="GO" id="GO:0005506">
    <property type="term" value="F:iron ion binding"/>
    <property type="evidence" value="ECO:0007669"/>
    <property type="project" value="InterPro"/>
</dbReference>
<dbReference type="PROSITE" id="PS51379">
    <property type="entry name" value="4FE4S_FER_2"/>
    <property type="match status" value="2"/>
</dbReference>
<keyword evidence="18" id="KW-1185">Reference proteome</keyword>
<evidence type="ECO:0000259" key="14">
    <source>
        <dbReference type="PROSITE" id="PS51085"/>
    </source>
</evidence>
<dbReference type="InterPro" id="IPR054351">
    <property type="entry name" value="NADH_UbQ_OxRdtase_ferredoxin"/>
</dbReference>
<evidence type="ECO:0000256" key="12">
    <source>
        <dbReference type="ARBA" id="ARBA00023136"/>
    </source>
</evidence>
<gene>
    <name evidence="17" type="ORF">SAMN04488588_0685</name>
</gene>
<keyword evidence="6" id="KW-0479">Metal-binding</keyword>
<evidence type="ECO:0000313" key="17">
    <source>
        <dbReference type="EMBL" id="SDC24129.1"/>
    </source>
</evidence>
<feature type="domain" description="2Fe-2S ferredoxin-type" evidence="14">
    <location>
        <begin position="1"/>
        <end position="78"/>
    </location>
</feature>
<dbReference type="SMART" id="SM00929">
    <property type="entry name" value="NADH-G_4Fe-4S_3"/>
    <property type="match status" value="1"/>
</dbReference>
<evidence type="ECO:0000259" key="16">
    <source>
        <dbReference type="PROSITE" id="PS51839"/>
    </source>
</evidence>
<organism evidence="17 18">
    <name type="scientific">Geotoga petraea</name>
    <dbReference type="NCBI Taxonomy" id="28234"/>
    <lineage>
        <taxon>Bacteria</taxon>
        <taxon>Thermotogati</taxon>
        <taxon>Thermotogota</taxon>
        <taxon>Thermotogae</taxon>
        <taxon>Petrotogales</taxon>
        <taxon>Petrotogaceae</taxon>
        <taxon>Geotoga</taxon>
    </lineage>
</organism>
<dbReference type="Gene3D" id="3.30.70.20">
    <property type="match status" value="1"/>
</dbReference>
<sequence>MINIKINNREYSFEEKITILHAAKKANLKIPTLCYNEKLAPYGSCRLCSVEVKGKKTLMPACVTRIEEGMEIKTHSEKVRRVRKIIMELIIASHGINCNLNCLNCSRSGTCEIREVAEEIGITEIRIPPIDNYEPIDNSSFSIVREPQKCIVCNRCVRKCAEVQNVNILTISNKGPSTHITTFMDKGMGNVDCTNCGQCILECPTGALHEVYHMENVWNLLENDEYITVVQTAPAVRVAIAEEFKQKPGTIVTGQMVEGLKLLGFDKVFDTNFAADLTIMEEGTEFINRLKNNGKLPLFTSCSPGWIKFIEHNYPEYLDNLSSCKSPQQMFGAIVKNYYAKKLDISPDKLKVVSVMPCTAKKYESQRNEMSKDVDFVLTTRELAKMFKHAGIDLCNLPESKYDNPLGESTGAAVVFGTSGGVMEAALRTAYEIITGLELENLDFNNVRGIKGIKEATIKIGSKDINIAVANGLGNARILMEKIKKEEKKYHFVEFMACPGGCIGGGGQPIPTDEETLIERMTSLYDIDKNSKIRKSHENPYIKKLYEEYLGEPNGGIAHEILHTHYTVRG</sequence>
<keyword evidence="9" id="KW-0408">Iron</keyword>
<dbReference type="InterPro" id="IPR036991">
    <property type="entry name" value="Fe_hydrogenase_ssu_sf"/>
</dbReference>
<dbReference type="AlphaFoldDB" id="A0A1G6JZ92"/>
<keyword evidence="7" id="KW-0677">Repeat</keyword>
<dbReference type="PROSITE" id="PS51085">
    <property type="entry name" value="2FE2S_FER_2"/>
    <property type="match status" value="1"/>
</dbReference>
<evidence type="ECO:0000256" key="11">
    <source>
        <dbReference type="ARBA" id="ARBA00023027"/>
    </source>
</evidence>
<dbReference type="NCBIfam" id="TIGR02512">
    <property type="entry name" value="FeFe_hydrog_A"/>
    <property type="match status" value="1"/>
</dbReference>
<reference evidence="17 18" key="1">
    <citation type="submission" date="2016-10" db="EMBL/GenBank/DDBJ databases">
        <authorList>
            <person name="de Groot N.N."/>
        </authorList>
    </citation>
    <scope>NUCLEOTIDE SEQUENCE [LARGE SCALE GENOMIC DNA]</scope>
    <source>
        <strain evidence="17 18">WG14</strain>
    </source>
</reference>
<comment type="cofactor">
    <cofactor evidence="1">
        <name>[4Fe-4S] cluster</name>
        <dbReference type="ChEBI" id="CHEBI:49883"/>
    </cofactor>
</comment>
<dbReference type="Gene3D" id="3.40.50.1780">
    <property type="match status" value="1"/>
</dbReference>
<evidence type="ECO:0000256" key="5">
    <source>
        <dbReference type="ARBA" id="ARBA00022714"/>
    </source>
</evidence>
<dbReference type="InterPro" id="IPR049830">
    <property type="entry name" value="HndD"/>
</dbReference>
<dbReference type="Pfam" id="PF02906">
    <property type="entry name" value="Fe_hyd_lg_C"/>
    <property type="match status" value="1"/>
</dbReference>
<comment type="similarity">
    <text evidence="3">Belongs to the complex I 75 kDa subunit family.</text>
</comment>
<dbReference type="FunFam" id="3.30.70.20:FF:000035">
    <property type="entry name" value="Iron hydrogenase 1"/>
    <property type="match status" value="1"/>
</dbReference>
<dbReference type="InterPro" id="IPR013352">
    <property type="entry name" value="Fe_hydrogenase_subset"/>
</dbReference>
<name>A0A1G6JZ92_9BACT</name>
<dbReference type="GO" id="GO:0051539">
    <property type="term" value="F:4 iron, 4 sulfur cluster binding"/>
    <property type="evidence" value="ECO:0007669"/>
    <property type="project" value="UniProtKB-KW"/>
</dbReference>
<dbReference type="InterPro" id="IPR004108">
    <property type="entry name" value="Fe_hydrogenase_lsu_C"/>
</dbReference>
<dbReference type="Gene3D" id="4.10.260.20">
    <property type="entry name" value="Iron hydrogenase, small subunit"/>
    <property type="match status" value="1"/>
</dbReference>
<evidence type="ECO:0000256" key="3">
    <source>
        <dbReference type="ARBA" id="ARBA00005404"/>
    </source>
</evidence>
<dbReference type="InterPro" id="IPR000283">
    <property type="entry name" value="NADH_UbQ_OxRdtase_75kDa_su_CS"/>
</dbReference>
<dbReference type="Proteomes" id="UP000199322">
    <property type="component" value="Unassembled WGS sequence"/>
</dbReference>
<dbReference type="InterPro" id="IPR017896">
    <property type="entry name" value="4Fe4S_Fe-S-bd"/>
</dbReference>
<dbReference type="STRING" id="28234.SAMN04488588_0685"/>
<dbReference type="CDD" id="cd00207">
    <property type="entry name" value="fer2"/>
    <property type="match status" value="1"/>
</dbReference>
<dbReference type="SUPFAM" id="SSF54862">
    <property type="entry name" value="4Fe-4S ferredoxins"/>
    <property type="match status" value="1"/>
</dbReference>
<dbReference type="GO" id="GO:0051537">
    <property type="term" value="F:2 iron, 2 sulfur cluster binding"/>
    <property type="evidence" value="ECO:0007669"/>
    <property type="project" value="UniProtKB-KW"/>
</dbReference>
<dbReference type="NCBIfam" id="NF040763">
    <property type="entry name" value="FeFe_hydrog_A6"/>
    <property type="match status" value="1"/>
</dbReference>
<evidence type="ECO:0000259" key="15">
    <source>
        <dbReference type="PROSITE" id="PS51379"/>
    </source>
</evidence>
<proteinExistence type="inferred from homology"/>
<evidence type="ECO:0000256" key="8">
    <source>
        <dbReference type="ARBA" id="ARBA00022967"/>
    </source>
</evidence>
<dbReference type="FunFam" id="3.10.20.740:FF:000004">
    <property type="entry name" value="NADH-quinone oxidoreductase"/>
    <property type="match status" value="1"/>
</dbReference>
<keyword evidence="4" id="KW-0004">4Fe-4S</keyword>
<evidence type="ECO:0000313" key="18">
    <source>
        <dbReference type="Proteomes" id="UP000199322"/>
    </source>
</evidence>
<evidence type="ECO:0000256" key="4">
    <source>
        <dbReference type="ARBA" id="ARBA00022485"/>
    </source>
</evidence>
<dbReference type="Pfam" id="PF02256">
    <property type="entry name" value="Fe_hyd_SSU"/>
    <property type="match status" value="1"/>
</dbReference>
<feature type="domain" description="4Fe-4S His(Cys)3-ligated-type" evidence="16">
    <location>
        <begin position="78"/>
        <end position="121"/>
    </location>
</feature>
<evidence type="ECO:0000256" key="6">
    <source>
        <dbReference type="ARBA" id="ARBA00022723"/>
    </source>
</evidence>
<comment type="cofactor">
    <cofactor evidence="13">
        <name>[2Fe-2S] cluster</name>
        <dbReference type="ChEBI" id="CHEBI:190135"/>
    </cofactor>
</comment>
<keyword evidence="10" id="KW-0411">Iron-sulfur</keyword>
<keyword evidence="11" id="KW-0520">NAD</keyword>
<accession>A0A1G6JZ92</accession>
<dbReference type="SUPFAM" id="SSF54292">
    <property type="entry name" value="2Fe-2S ferredoxin-like"/>
    <property type="match status" value="1"/>
</dbReference>
<evidence type="ECO:0000256" key="9">
    <source>
        <dbReference type="ARBA" id="ARBA00023004"/>
    </source>
</evidence>
<comment type="subcellular location">
    <subcellularLocation>
        <location evidence="2">Membrane</location>
    </subcellularLocation>
</comment>
<dbReference type="Pfam" id="PF10588">
    <property type="entry name" value="NADH-G_4Fe-4S_3"/>
    <property type="match status" value="1"/>
</dbReference>
<dbReference type="PROSITE" id="PS51839">
    <property type="entry name" value="4FE4S_HC3"/>
    <property type="match status" value="1"/>
</dbReference>
<dbReference type="InterPro" id="IPR017900">
    <property type="entry name" value="4Fe4S_Fe_S_CS"/>
</dbReference>
<keyword evidence="5" id="KW-0001">2Fe-2S</keyword>
<dbReference type="SUPFAM" id="SSF53920">
    <property type="entry name" value="Fe-only hydrogenase"/>
    <property type="match status" value="1"/>
</dbReference>
<dbReference type="Gene3D" id="3.40.950.10">
    <property type="entry name" value="Fe-only Hydrogenase (Larger Subunit), Chain L, domain 3"/>
    <property type="match status" value="1"/>
</dbReference>
<dbReference type="GO" id="GO:0008901">
    <property type="term" value="F:ferredoxin hydrogenase activity"/>
    <property type="evidence" value="ECO:0007669"/>
    <property type="project" value="InterPro"/>
</dbReference>
<dbReference type="Gene3D" id="3.10.20.740">
    <property type="match status" value="1"/>
</dbReference>
<evidence type="ECO:0000256" key="1">
    <source>
        <dbReference type="ARBA" id="ARBA00001966"/>
    </source>
</evidence>
<dbReference type="InterPro" id="IPR019574">
    <property type="entry name" value="NADH_UbQ_OxRdtase_Gsu_4Fe4S-bd"/>
</dbReference>
<dbReference type="InterPro" id="IPR001041">
    <property type="entry name" value="2Fe-2S_ferredoxin-type"/>
</dbReference>
<dbReference type="InterPro" id="IPR009016">
    <property type="entry name" value="Fe_hydrogenase"/>
</dbReference>
<protein>
    <submittedName>
        <fullName evidence="17">NAD(P)-dependent iron-only hydrogenase catalytic subunit</fullName>
    </submittedName>
</protein>
<dbReference type="RefSeq" id="WP_091402817.1">
    <property type="nucleotide sequence ID" value="NZ_FMYV01000002.1"/>
</dbReference>
<dbReference type="EMBL" id="FMYV01000002">
    <property type="protein sequence ID" value="SDC24129.1"/>
    <property type="molecule type" value="Genomic_DNA"/>
</dbReference>
<dbReference type="PROSITE" id="PS00198">
    <property type="entry name" value="4FE4S_FER_1"/>
    <property type="match status" value="1"/>
</dbReference>
<dbReference type="GO" id="GO:0008137">
    <property type="term" value="F:NADH dehydrogenase (ubiquinone) activity"/>
    <property type="evidence" value="ECO:0007669"/>
    <property type="project" value="InterPro"/>
</dbReference>
<evidence type="ECO:0000256" key="2">
    <source>
        <dbReference type="ARBA" id="ARBA00004370"/>
    </source>
</evidence>